<accession>A0A964XSC4</accession>
<organism evidence="1 2">
    <name type="scientific">Candidatus Fonsibacter lacus</name>
    <dbReference type="NCBI Taxonomy" id="2576439"/>
    <lineage>
        <taxon>Bacteria</taxon>
        <taxon>Pseudomonadati</taxon>
        <taxon>Pseudomonadota</taxon>
        <taxon>Alphaproteobacteria</taxon>
        <taxon>Candidatus Pelagibacterales</taxon>
        <taxon>Candidatus Pelagibacterales incertae sedis</taxon>
        <taxon>Candidatus Fonsibacter</taxon>
    </lineage>
</organism>
<proteinExistence type="predicted"/>
<evidence type="ECO:0000313" key="1">
    <source>
        <dbReference type="EMBL" id="NBN88667.1"/>
    </source>
</evidence>
<gene>
    <name evidence="1" type="ORF">EBV32_06230</name>
</gene>
<sequence>QYHAEQQAFFTEVEHETWLARMDAIHGPKDAGLDEAWALNFWERMHEDTATWDRQVWDQEGWL</sequence>
<name>A0A964XSC4_9PROT</name>
<feature type="non-terminal residue" evidence="1">
    <location>
        <position position="1"/>
    </location>
</feature>
<evidence type="ECO:0000313" key="2">
    <source>
        <dbReference type="Proteomes" id="UP000713222"/>
    </source>
</evidence>
<dbReference type="Proteomes" id="UP000713222">
    <property type="component" value="Unassembled WGS sequence"/>
</dbReference>
<dbReference type="EMBL" id="RGET01000225">
    <property type="protein sequence ID" value="NBN88667.1"/>
    <property type="molecule type" value="Genomic_DNA"/>
</dbReference>
<comment type="caution">
    <text evidence="1">The sequence shown here is derived from an EMBL/GenBank/DDBJ whole genome shotgun (WGS) entry which is preliminary data.</text>
</comment>
<protein>
    <submittedName>
        <fullName evidence="1">Uncharacterized protein</fullName>
    </submittedName>
</protein>
<dbReference type="AlphaFoldDB" id="A0A964XSC4"/>
<reference evidence="1" key="1">
    <citation type="submission" date="2018-10" db="EMBL/GenBank/DDBJ databases">
        <title>Iterative Subtractive Binning of Freshwater Chronoseries Metagenomes Recovers Nearly Complete Genomes from over Four Hundred Novel Species.</title>
        <authorList>
            <person name="Rodriguez-R L.M."/>
            <person name="Tsementzi D."/>
            <person name="Luo C."/>
            <person name="Konstantinidis K.T."/>
        </authorList>
    </citation>
    <scope>NUCLEOTIDE SEQUENCE</scope>
    <source>
        <strain evidence="1">WB7_6_001</strain>
    </source>
</reference>